<evidence type="ECO:0000313" key="2">
    <source>
        <dbReference type="EMBL" id="TDV24412.1"/>
    </source>
</evidence>
<feature type="chain" id="PRO_5020550908" description="Lipoprotein" evidence="1">
    <location>
        <begin position="26"/>
        <end position="966"/>
    </location>
</feature>
<protein>
    <recommendedName>
        <fullName evidence="4">Lipoprotein</fullName>
    </recommendedName>
</protein>
<proteinExistence type="predicted"/>
<organism evidence="2 3">
    <name type="scientific">Mycoplasmopsis mustelae</name>
    <dbReference type="NCBI Taxonomy" id="171289"/>
    <lineage>
        <taxon>Bacteria</taxon>
        <taxon>Bacillati</taxon>
        <taxon>Mycoplasmatota</taxon>
        <taxon>Mycoplasmoidales</taxon>
        <taxon>Metamycoplasmataceae</taxon>
        <taxon>Mycoplasmopsis</taxon>
    </lineage>
</organism>
<keyword evidence="1" id="KW-0732">Signal</keyword>
<dbReference type="NCBIfam" id="NF045850">
    <property type="entry name" value="ABC_Mplas_LP"/>
    <property type="match status" value="1"/>
</dbReference>
<dbReference type="RefSeq" id="WP_134110679.1">
    <property type="nucleotide sequence ID" value="NZ_SOCN01000001.1"/>
</dbReference>
<sequence length="966" mass="110020">MNKKYRKFKLMLLPATATIATVAVACGNNQIKNYQNNPKKSGSSNTNPNVQYRSESDLQQIINPVGKYQETLGNQFSTQAKQGFYTRFVNSPYKENTFDWDKSSTYGSIQSFFSDAIVAKLVERVYFGNSKIEEKKIIDSQLNEVITRKIIQPTVSKFSLQLADAIILTVNGVDKVYDSDDAPLMKGPDLPDGSYSSNLINLQSDNSKSINSTQFLKDLKNTNKIKFRIRKNTKYINNKGELTKYNVRANDFRLGLLRTLTNTDTNYRLAHGGSNTLDELARQGYIVNGSTKFKQDASYVNTYLFDLYNVDFNKILDSNESVETNGNDEFFVIKQKSPNTPANFDLFFNSTLLYSYEMQPISTEYITEKSQNLSKLPYFFAHESNLTNEQKTKIREELLNVSGIAKETGAYWYANTPELTLYAGKYYFAGYNNNSFQASWKLNTNYWDKNYLNNPRRIKTFIEQHTNNPVSKDALPKYYFNNYKAGLYSTVSFSELEQSDKDIIEKDATTYGLRTTQSKNVKNQTGFIYPTLIPQTQDVSGSSNTINDAFAKLVYGNSLENIKAGKATNVVKAYTTGLGAEFMNILSAVINWNEVSRENLKPNPSIPWISGFAEDIKIRNNDNDKSLEFNTLRPYYDKLSTLFVVDSDTGEKVDLGGNLGNELQPSENSSTNKTAKEVYQSAAFPALKERFKKLLDKFFAAHTEFDTTEKQVVNLHFLSPYTNESAQNLGIYAGITEVYNSLDPRFKVTTSNTSVRKEIINYYSHSSIPWTRTGWGYDYNLVGSGFDGFTTYNGQLFNVFALILSDTEYKTKLSKSYPLIVKAAERFKEFIDNNNYKFSIPFNKLSNLGNKYTSNISVYMNSYKLNDQNNLVKLSEQEKNNYTNLGEITSKFWLWLNTSESTENDFNKANLLELIKEYRNLTGVNFTINGALKDSFAKILRNPNYVIPSTQDNPTNWTSVQVVVEK</sequence>
<keyword evidence="3" id="KW-1185">Reference proteome</keyword>
<dbReference type="NCBIfam" id="NF045726">
    <property type="entry name" value="XXplasma_LP"/>
    <property type="match status" value="1"/>
</dbReference>
<comment type="caution">
    <text evidence="2">The sequence shown here is derived from an EMBL/GenBank/DDBJ whole genome shotgun (WGS) entry which is preliminary data.</text>
</comment>
<evidence type="ECO:0008006" key="4">
    <source>
        <dbReference type="Google" id="ProtNLM"/>
    </source>
</evidence>
<dbReference type="Proteomes" id="UP000295757">
    <property type="component" value="Unassembled WGS sequence"/>
</dbReference>
<reference evidence="2 3" key="1">
    <citation type="submission" date="2019-03" db="EMBL/GenBank/DDBJ databases">
        <title>Genomic Encyclopedia of Archaeal and Bacterial Type Strains, Phase II (KMG-II): from individual species to whole genera.</title>
        <authorList>
            <person name="Goeker M."/>
        </authorList>
    </citation>
    <scope>NUCLEOTIDE SEQUENCE [LARGE SCALE GENOMIC DNA]</scope>
    <source>
        <strain evidence="2 3">ATCC 35214</strain>
    </source>
</reference>
<name>A0A4R7UD58_9BACT</name>
<dbReference type="AlphaFoldDB" id="A0A4R7UD58"/>
<feature type="signal peptide" evidence="1">
    <location>
        <begin position="1"/>
        <end position="25"/>
    </location>
</feature>
<accession>A0A4R7UD58</accession>
<dbReference type="EMBL" id="SOCN01000001">
    <property type="protein sequence ID" value="TDV24412.1"/>
    <property type="molecule type" value="Genomic_DNA"/>
</dbReference>
<evidence type="ECO:0000313" key="3">
    <source>
        <dbReference type="Proteomes" id="UP000295757"/>
    </source>
</evidence>
<dbReference type="OrthoDB" id="395154at2"/>
<evidence type="ECO:0000256" key="1">
    <source>
        <dbReference type="SAM" id="SignalP"/>
    </source>
</evidence>
<gene>
    <name evidence="2" type="ORF">BCF59_0377</name>
</gene>
<dbReference type="InterPro" id="IPR054816">
    <property type="entry name" value="Lipoprotein_mollicutes-type_CS"/>
</dbReference>
<dbReference type="PROSITE" id="PS51257">
    <property type="entry name" value="PROKAR_LIPOPROTEIN"/>
    <property type="match status" value="1"/>
</dbReference>